<dbReference type="Pfam" id="PF17210">
    <property type="entry name" value="SdrD_B"/>
    <property type="match status" value="3"/>
</dbReference>
<evidence type="ECO:0000256" key="6">
    <source>
        <dbReference type="SAM" id="SignalP"/>
    </source>
</evidence>
<comment type="subcellular location">
    <subcellularLocation>
        <location evidence="1">Secreted</location>
    </subcellularLocation>
</comment>
<feature type="transmembrane region" description="Helical" evidence="5">
    <location>
        <begin position="1432"/>
        <end position="1451"/>
    </location>
</feature>
<evidence type="ECO:0000256" key="3">
    <source>
        <dbReference type="ARBA" id="ARBA00022729"/>
    </source>
</evidence>
<dbReference type="InterPro" id="IPR051417">
    <property type="entry name" value="SDr/BOS_complex"/>
</dbReference>
<evidence type="ECO:0000256" key="1">
    <source>
        <dbReference type="ARBA" id="ARBA00004613"/>
    </source>
</evidence>
<dbReference type="EMBL" id="JAODOR010000011">
    <property type="protein sequence ID" value="MCT9002604.1"/>
    <property type="molecule type" value="Genomic_DNA"/>
</dbReference>
<feature type="compositionally biased region" description="Pro residues" evidence="4">
    <location>
        <begin position="1381"/>
        <end position="1407"/>
    </location>
</feature>
<feature type="chain" id="PRO_5045446643" description="SD-repeat containing protein B domain-containing protein" evidence="6">
    <location>
        <begin position="37"/>
        <end position="1461"/>
    </location>
</feature>
<feature type="signal peptide" evidence="6">
    <location>
        <begin position="1"/>
        <end position="36"/>
    </location>
</feature>
<feature type="domain" description="SD-repeat containing protein B" evidence="7">
    <location>
        <begin position="1243"/>
        <end position="1350"/>
    </location>
</feature>
<dbReference type="PANTHER" id="PTHR23303">
    <property type="entry name" value="CARBOXYPEPTIDASE REGULATORY REGION-CONTAINING"/>
    <property type="match status" value="1"/>
</dbReference>
<comment type="caution">
    <text evidence="8">The sequence shown here is derived from an EMBL/GenBank/DDBJ whole genome shotgun (WGS) entry which is preliminary data.</text>
</comment>
<accession>A0ABT2PDV1</accession>
<dbReference type="SUPFAM" id="SSF117074">
    <property type="entry name" value="Hypothetical protein PA1324"/>
    <property type="match status" value="3"/>
</dbReference>
<feature type="domain" description="SD-repeat containing protein B" evidence="7">
    <location>
        <begin position="970"/>
        <end position="1058"/>
    </location>
</feature>
<keyword evidence="2" id="KW-0964">Secreted</keyword>
<dbReference type="PANTHER" id="PTHR23303:SF15">
    <property type="entry name" value="COLOSSIN-A"/>
    <property type="match status" value="1"/>
</dbReference>
<feature type="region of interest" description="Disordered" evidence="4">
    <location>
        <begin position="536"/>
        <end position="559"/>
    </location>
</feature>
<dbReference type="InterPro" id="IPR013783">
    <property type="entry name" value="Ig-like_fold"/>
</dbReference>
<evidence type="ECO:0000313" key="8">
    <source>
        <dbReference type="EMBL" id="MCT9002604.1"/>
    </source>
</evidence>
<evidence type="ECO:0000256" key="4">
    <source>
        <dbReference type="SAM" id="MobiDB-lite"/>
    </source>
</evidence>
<dbReference type="InterPro" id="IPR033764">
    <property type="entry name" value="Sdr_B"/>
</dbReference>
<feature type="compositionally biased region" description="Polar residues" evidence="4">
    <location>
        <begin position="544"/>
        <end position="553"/>
    </location>
</feature>
<evidence type="ECO:0000256" key="5">
    <source>
        <dbReference type="SAM" id="Phobius"/>
    </source>
</evidence>
<organism evidence="8 9">
    <name type="scientific">Microbacterium memoriense</name>
    <dbReference type="NCBI Taxonomy" id="2978350"/>
    <lineage>
        <taxon>Bacteria</taxon>
        <taxon>Bacillati</taxon>
        <taxon>Actinomycetota</taxon>
        <taxon>Actinomycetes</taxon>
        <taxon>Micrococcales</taxon>
        <taxon>Microbacteriaceae</taxon>
        <taxon>Microbacterium</taxon>
    </lineage>
</organism>
<evidence type="ECO:0000259" key="7">
    <source>
        <dbReference type="Pfam" id="PF17210"/>
    </source>
</evidence>
<name>A0ABT2PDV1_9MICO</name>
<keyword evidence="9" id="KW-1185">Reference proteome</keyword>
<evidence type="ECO:0000313" key="9">
    <source>
        <dbReference type="Proteomes" id="UP001300496"/>
    </source>
</evidence>
<reference evidence="8 9" key="1">
    <citation type="journal article" date="2024" name="Int. J. Syst. Evol. Microbiol.">
        <title>Microbacterium memoriense sp. nov., a member of the Actinomycetota from marine beach sediment of the north coast of Portugal.</title>
        <authorList>
            <person name="Santos J.D.N.D."/>
            <person name="Klimek D."/>
            <person name="Calusinska M."/>
            <person name="Lobo-da-Cunha A."/>
            <person name="Catita J."/>
            <person name="Goncalves H."/>
            <person name="Gonzalez I."/>
            <person name="Lage O.M."/>
        </authorList>
    </citation>
    <scope>NUCLEOTIDE SEQUENCE [LARGE SCALE GENOMIC DNA]</scope>
    <source>
        <strain evidence="8 9">PMIC_1C1B</strain>
    </source>
</reference>
<dbReference type="Gene3D" id="2.60.40.10">
    <property type="entry name" value="Immunoglobulins"/>
    <property type="match status" value="3"/>
</dbReference>
<keyword evidence="3 6" id="KW-0732">Signal</keyword>
<keyword evidence="5" id="KW-0472">Membrane</keyword>
<proteinExistence type="predicted"/>
<feature type="domain" description="SD-repeat containing protein B" evidence="7">
    <location>
        <begin position="1110"/>
        <end position="1237"/>
    </location>
</feature>
<evidence type="ECO:0000256" key="2">
    <source>
        <dbReference type="ARBA" id="ARBA00022525"/>
    </source>
</evidence>
<sequence length="1461" mass="153487">MSTQSGVRARAPFRLWIAGLLAALLAVGGLAAPAHAASGVITVSPLKGTSEHGGQPVLNEAGQYSFQIGYGRMSDGEVVIVDVPEGLTIPAGALVVPVGNQGVSSLALTAQGDLAITFANPFPTSVEQGVLDLQFVVDAVTESQVRELVWTAGGKETRQRVYIVEPGDWPTATATAFDKSSTSGAFPVTVDAGAVVLASTLLDTEISYTVTVSSTAARSADLVDVLDAGLEYVPGSLTGRKIVRDGDGLNPVTAVLSGLPAISGSTFTHAFAAEANSIYTFEYRARIADAAALGDFRDQLQAKYDALAGNPDGGTYRVELGNRASFGGQSDTSARDISGTVSAAPQPQVGSAFGKSVDVSSVPVDHPAVTAETHTTGALASAIPVTYTLKVDLTPWAAFDGGRYALTRNVVIRDQLPDNASWREGEADFLVVTDAQGDTVPFRLATGLVGSTETAIAADKYIGTYAIDGQNLFLNIGRDTTTSYDVAIKAQIDDVTGRQNGETPLTTRFAVTNTGYFIYNNATGDTWTQRSATTTVTAPKDTSGGVTDPQTFAKTGPPSEVVGTVGTSITVPFTFTVADGTGDVTKSVITDHIDHTALDVTAENLADISADISVTYGYFATGALDWSGTPILDASYWDLSVTGGGDLEFRLSQKFADALAEKNVGKTQRLIVTIPVPTKPFQAKGTLDIVNSASFAGASNDVVYLSSTRASATTFGNEMEVSKRVYDSANDRFTTNLRAELDTDDALVEDTFIYRVDLIPHGSFTNMVADVVDVLPAGMSFVGWVNSADLAAGTVVPGNTHVLEGSNLRATFDSQTQTVTVARGTLERGVVASLYFAVRLDDPQKNVGVVNVIGGTSATITPADGYPLEILKRDRENATVVIDDTEARFDVLAEDKVTVVISDLRVAAGRLVTASGESPVVETAGVYWVHERVAPYGYARTAELARVDVDEDEGAAAVTIYNTPIDPTYAIGDYTWIDVDRDGLQDSGEPVLPGVAVELLMNGRVIAETVTDEDGLYLFDELAPGTYQVRFTLSAAAAEKYQFTGNVSGTDSVDNSDGVTGVDPAIATTGDIVVGPDREEAFGEYDAQTYTATQGVDPTWDAGVVRKSVSVGDLVWVDTDRDGIQAAQEPGIPGVKLILTGPGGAAVTDVFGEPVVPVRTDSAGIYTFDDLPALPSGQHYTVTIDQDDAGTQTALAPYVPTRAEAGDDRAIDSSTWTATSIDLTDDGDRDPTLDFGFVAKTYAIGDLVWIDADRDGIQDGSEHVLPDVIVELVQDGVVIATTRTDENGLYVFDELPAGTYQVQFTLTDAQAATYAFTGQDAGSDGAVDSDADVRTGRTVTVVLDDRNTALTTEYRFREIVASQGIDPTWDAGVVVIEAEPTPEPTPDPEPTTDPTPEPTPTPTPTAPVPSSADPGTPTIDELSATGGSPIPVIGWTLGGLLLLVVGAMLVLRRRERETLQS</sequence>
<gene>
    <name evidence="8" type="ORF">N4R40_09545</name>
</gene>
<keyword evidence="5" id="KW-1133">Transmembrane helix</keyword>
<feature type="region of interest" description="Disordered" evidence="4">
    <location>
        <begin position="1379"/>
        <end position="1423"/>
    </location>
</feature>
<protein>
    <recommendedName>
        <fullName evidence="7">SD-repeat containing protein B domain-containing protein</fullName>
    </recommendedName>
</protein>
<dbReference type="Proteomes" id="UP001300496">
    <property type="component" value="Unassembled WGS sequence"/>
</dbReference>
<keyword evidence="5" id="KW-0812">Transmembrane</keyword>